<keyword evidence="1" id="KW-0812">Transmembrane</keyword>
<name>A0A0F9NQ25_9ZZZZ</name>
<accession>A0A0F9NQ25</accession>
<gene>
    <name evidence="2" type="ORF">LCGC14_0939890</name>
</gene>
<feature type="transmembrane region" description="Helical" evidence="1">
    <location>
        <begin position="20"/>
        <end position="39"/>
    </location>
</feature>
<sequence>MIEEEDDEDILKKGITLKSALKNLIFISMIILGAMFIYVGILPDAVSNSTIGFMLICIGATLMQMQKSPAEPIRQTLTILICNLCGLTKVRNYEKGDFVFKKMSTCDKCHELMEIKQVYSVKLKQPTESNKIAEEKKKKKIPIEKLN</sequence>
<comment type="caution">
    <text evidence="2">The sequence shown here is derived from an EMBL/GenBank/DDBJ whole genome shotgun (WGS) entry which is preliminary data.</text>
</comment>
<keyword evidence="1" id="KW-1133">Transmembrane helix</keyword>
<protein>
    <submittedName>
        <fullName evidence="2">Uncharacterized protein</fullName>
    </submittedName>
</protein>
<dbReference type="EMBL" id="LAZR01003281">
    <property type="protein sequence ID" value="KKN20014.1"/>
    <property type="molecule type" value="Genomic_DNA"/>
</dbReference>
<proteinExistence type="predicted"/>
<evidence type="ECO:0000313" key="2">
    <source>
        <dbReference type="EMBL" id="KKN20014.1"/>
    </source>
</evidence>
<keyword evidence="1" id="KW-0472">Membrane</keyword>
<reference evidence="2" key="1">
    <citation type="journal article" date="2015" name="Nature">
        <title>Complex archaea that bridge the gap between prokaryotes and eukaryotes.</title>
        <authorList>
            <person name="Spang A."/>
            <person name="Saw J.H."/>
            <person name="Jorgensen S.L."/>
            <person name="Zaremba-Niedzwiedzka K."/>
            <person name="Martijn J."/>
            <person name="Lind A.E."/>
            <person name="van Eijk R."/>
            <person name="Schleper C."/>
            <person name="Guy L."/>
            <person name="Ettema T.J."/>
        </authorList>
    </citation>
    <scope>NUCLEOTIDE SEQUENCE</scope>
</reference>
<organism evidence="2">
    <name type="scientific">marine sediment metagenome</name>
    <dbReference type="NCBI Taxonomy" id="412755"/>
    <lineage>
        <taxon>unclassified sequences</taxon>
        <taxon>metagenomes</taxon>
        <taxon>ecological metagenomes</taxon>
    </lineage>
</organism>
<feature type="transmembrane region" description="Helical" evidence="1">
    <location>
        <begin position="45"/>
        <end position="65"/>
    </location>
</feature>
<evidence type="ECO:0000256" key="1">
    <source>
        <dbReference type="SAM" id="Phobius"/>
    </source>
</evidence>
<dbReference type="AlphaFoldDB" id="A0A0F9NQ25"/>